<dbReference type="Proteomes" id="UP000552709">
    <property type="component" value="Unassembled WGS sequence"/>
</dbReference>
<dbReference type="Gene3D" id="3.40.30.10">
    <property type="entry name" value="Glutaredoxin"/>
    <property type="match status" value="1"/>
</dbReference>
<name>A0A7W8JQT2_9DEIO</name>
<dbReference type="InterPro" id="IPR008554">
    <property type="entry name" value="Glutaredoxin-like"/>
</dbReference>
<dbReference type="InterPro" id="IPR036249">
    <property type="entry name" value="Thioredoxin-like_sf"/>
</dbReference>
<dbReference type="SUPFAM" id="SSF52833">
    <property type="entry name" value="Thioredoxin-like"/>
    <property type="match status" value="1"/>
</dbReference>
<reference evidence="1 2" key="1">
    <citation type="submission" date="2020-08" db="EMBL/GenBank/DDBJ databases">
        <title>Genomic Encyclopedia of Type Strains, Phase IV (KMG-IV): sequencing the most valuable type-strain genomes for metagenomic binning, comparative biology and taxonomic classification.</title>
        <authorList>
            <person name="Goeker M."/>
        </authorList>
    </citation>
    <scope>NUCLEOTIDE SEQUENCE [LARGE SCALE GENOMIC DNA]</scope>
    <source>
        <strain evidence="1 2">DSM 27939</strain>
    </source>
</reference>
<dbReference type="InterPro" id="IPR052565">
    <property type="entry name" value="Glutaredoxin-like_YDR286C"/>
</dbReference>
<gene>
    <name evidence="1" type="ORF">HNQ08_000577</name>
</gene>
<organism evidence="1 2">
    <name type="scientific">Deinococcus humi</name>
    <dbReference type="NCBI Taxonomy" id="662880"/>
    <lineage>
        <taxon>Bacteria</taxon>
        <taxon>Thermotogati</taxon>
        <taxon>Deinococcota</taxon>
        <taxon>Deinococci</taxon>
        <taxon>Deinococcales</taxon>
        <taxon>Deinococcaceae</taxon>
        <taxon>Deinococcus</taxon>
    </lineage>
</organism>
<protein>
    <submittedName>
        <fullName evidence="1">Glutaredoxin</fullName>
    </submittedName>
</protein>
<proteinExistence type="predicted"/>
<dbReference type="PANTHER" id="PTHR33558">
    <property type="entry name" value="GLUTAREDOXIN-LIKE PROTEIN C5ORF63 HOMOLOG"/>
    <property type="match status" value="1"/>
</dbReference>
<accession>A0A7W8JQT2</accession>
<sequence length="90" mass="10173">MTPLPVLTLYTRLGCHLCEQAQANLTRLEFRVQVLDVDLRPEWQQRYGHDVPVLTLDDRVLARGVLSPGRLSMIKVQLLRAAEHSRPSGG</sequence>
<dbReference type="PANTHER" id="PTHR33558:SF1">
    <property type="entry name" value="GLUTAREDOXIN-LIKE PROTEIN C5ORF63 HOMOLOG"/>
    <property type="match status" value="1"/>
</dbReference>
<dbReference type="Pfam" id="PF05768">
    <property type="entry name" value="Glrx-like"/>
    <property type="match status" value="1"/>
</dbReference>
<dbReference type="AlphaFoldDB" id="A0A7W8JQT2"/>
<comment type="caution">
    <text evidence="1">The sequence shown here is derived from an EMBL/GenBank/DDBJ whole genome shotgun (WGS) entry which is preliminary data.</text>
</comment>
<dbReference type="EMBL" id="JACHFL010000001">
    <property type="protein sequence ID" value="MBB5361506.1"/>
    <property type="molecule type" value="Genomic_DNA"/>
</dbReference>
<keyword evidence="2" id="KW-1185">Reference proteome</keyword>
<evidence type="ECO:0000313" key="1">
    <source>
        <dbReference type="EMBL" id="MBB5361506.1"/>
    </source>
</evidence>
<evidence type="ECO:0000313" key="2">
    <source>
        <dbReference type="Proteomes" id="UP000552709"/>
    </source>
</evidence>